<name>A0A1L7XAX8_9HELO</name>
<keyword evidence="2" id="KW-0479">Metal-binding</keyword>
<keyword evidence="4" id="KW-0862">Zinc</keyword>
<evidence type="ECO:0000256" key="5">
    <source>
        <dbReference type="ARBA" id="ARBA00023015"/>
    </source>
</evidence>
<dbReference type="PANTHER" id="PTHR46179:SF13">
    <property type="entry name" value="C2H2-TYPE DOMAIN-CONTAINING PROTEIN"/>
    <property type="match status" value="1"/>
</dbReference>
<keyword evidence="7" id="KW-0539">Nucleus</keyword>
<dbReference type="SMART" id="SM00355">
    <property type="entry name" value="ZnF_C2H2"/>
    <property type="match status" value="3"/>
</dbReference>
<dbReference type="InterPro" id="IPR013087">
    <property type="entry name" value="Znf_C2H2_type"/>
</dbReference>
<proteinExistence type="predicted"/>
<keyword evidence="12" id="KW-1185">Reference proteome</keyword>
<protein>
    <recommendedName>
        <fullName evidence="10">C2H2-type domain-containing protein</fullName>
    </recommendedName>
</protein>
<dbReference type="PANTHER" id="PTHR46179">
    <property type="entry name" value="ZINC FINGER PROTEIN"/>
    <property type="match status" value="1"/>
</dbReference>
<evidence type="ECO:0000256" key="7">
    <source>
        <dbReference type="ARBA" id="ARBA00023242"/>
    </source>
</evidence>
<evidence type="ECO:0000256" key="3">
    <source>
        <dbReference type="ARBA" id="ARBA00022771"/>
    </source>
</evidence>
<dbReference type="InterPro" id="IPR051061">
    <property type="entry name" value="Zinc_finger_trans_reg"/>
</dbReference>
<evidence type="ECO:0000256" key="6">
    <source>
        <dbReference type="ARBA" id="ARBA00023163"/>
    </source>
</evidence>
<dbReference type="InterPro" id="IPR036236">
    <property type="entry name" value="Znf_C2H2_sf"/>
</dbReference>
<sequence>MEHNTFMPRFLEEDQFGLFGYVEPDGIPNTCQPTSDQLTDDWITNDASLNNDLSAWWNPQFETGNPGTSLQRDIQLFEPWSLHNPATFDSNFIDFTPFSNMEQSPFSPPGPQSSPDLSEQQLPSSSSSVSGSWPSTGSDQVAISPPEELPVESQNTAPSMTGYTCSYCAQSFTKKFLLTKHKKIHTKPITCPFAPTCQHRAARERDMQRHIDVHRAKDNAGLQPNVPNFACSVNGCRFERVGFKRKDQLTRHMRKVHTRLIP</sequence>
<accession>A0A1L7XAX8</accession>
<evidence type="ECO:0000256" key="1">
    <source>
        <dbReference type="ARBA" id="ARBA00004123"/>
    </source>
</evidence>
<dbReference type="AlphaFoldDB" id="A0A1L7XAX8"/>
<dbReference type="STRING" id="576137.A0A1L7XAX8"/>
<keyword evidence="6" id="KW-0804">Transcription</keyword>
<dbReference type="SUPFAM" id="SSF57667">
    <property type="entry name" value="beta-beta-alpha zinc fingers"/>
    <property type="match status" value="1"/>
</dbReference>
<dbReference type="Pfam" id="PF00096">
    <property type="entry name" value="zf-C2H2"/>
    <property type="match status" value="1"/>
</dbReference>
<dbReference type="GO" id="GO:0005634">
    <property type="term" value="C:nucleus"/>
    <property type="evidence" value="ECO:0007669"/>
    <property type="project" value="UniProtKB-SubCell"/>
</dbReference>
<feature type="compositionally biased region" description="Low complexity" evidence="9">
    <location>
        <begin position="113"/>
        <end position="138"/>
    </location>
</feature>
<evidence type="ECO:0000256" key="4">
    <source>
        <dbReference type="ARBA" id="ARBA00022833"/>
    </source>
</evidence>
<keyword evidence="3 8" id="KW-0863">Zinc-finger</keyword>
<dbReference type="GO" id="GO:0008270">
    <property type="term" value="F:zinc ion binding"/>
    <property type="evidence" value="ECO:0007669"/>
    <property type="project" value="UniProtKB-KW"/>
</dbReference>
<dbReference type="EMBL" id="FJOG01000020">
    <property type="protein sequence ID" value="CZR62146.1"/>
    <property type="molecule type" value="Genomic_DNA"/>
</dbReference>
<evidence type="ECO:0000313" key="11">
    <source>
        <dbReference type="EMBL" id="CZR62146.1"/>
    </source>
</evidence>
<keyword evidence="5" id="KW-0805">Transcription regulation</keyword>
<evidence type="ECO:0000256" key="8">
    <source>
        <dbReference type="PROSITE-ProRule" id="PRU00042"/>
    </source>
</evidence>
<feature type="region of interest" description="Disordered" evidence="9">
    <location>
        <begin position="99"/>
        <end position="143"/>
    </location>
</feature>
<evidence type="ECO:0000313" key="12">
    <source>
        <dbReference type="Proteomes" id="UP000184330"/>
    </source>
</evidence>
<dbReference type="Gene3D" id="3.30.160.60">
    <property type="entry name" value="Classic Zinc Finger"/>
    <property type="match status" value="2"/>
</dbReference>
<reference evidence="11 12" key="1">
    <citation type="submission" date="2016-03" db="EMBL/GenBank/DDBJ databases">
        <authorList>
            <person name="Ploux O."/>
        </authorList>
    </citation>
    <scope>NUCLEOTIDE SEQUENCE [LARGE SCALE GENOMIC DNA]</scope>
    <source>
        <strain evidence="11 12">UAMH 11012</strain>
    </source>
</reference>
<organism evidence="11 12">
    <name type="scientific">Phialocephala subalpina</name>
    <dbReference type="NCBI Taxonomy" id="576137"/>
    <lineage>
        <taxon>Eukaryota</taxon>
        <taxon>Fungi</taxon>
        <taxon>Dikarya</taxon>
        <taxon>Ascomycota</taxon>
        <taxon>Pezizomycotina</taxon>
        <taxon>Leotiomycetes</taxon>
        <taxon>Helotiales</taxon>
        <taxon>Mollisiaceae</taxon>
        <taxon>Phialocephala</taxon>
        <taxon>Phialocephala fortinii species complex</taxon>
    </lineage>
</organism>
<evidence type="ECO:0000256" key="9">
    <source>
        <dbReference type="SAM" id="MobiDB-lite"/>
    </source>
</evidence>
<dbReference type="GO" id="GO:0006357">
    <property type="term" value="P:regulation of transcription by RNA polymerase II"/>
    <property type="evidence" value="ECO:0007669"/>
    <property type="project" value="TreeGrafter"/>
</dbReference>
<gene>
    <name evidence="11" type="ORF">PAC_12043</name>
</gene>
<dbReference type="Proteomes" id="UP000184330">
    <property type="component" value="Unassembled WGS sequence"/>
</dbReference>
<dbReference type="PROSITE" id="PS00028">
    <property type="entry name" value="ZINC_FINGER_C2H2_1"/>
    <property type="match status" value="1"/>
</dbReference>
<feature type="domain" description="C2H2-type" evidence="10">
    <location>
        <begin position="163"/>
        <end position="190"/>
    </location>
</feature>
<dbReference type="PROSITE" id="PS50157">
    <property type="entry name" value="ZINC_FINGER_C2H2_2"/>
    <property type="match status" value="1"/>
</dbReference>
<dbReference type="OrthoDB" id="5305647at2759"/>
<evidence type="ECO:0000256" key="2">
    <source>
        <dbReference type="ARBA" id="ARBA00022723"/>
    </source>
</evidence>
<evidence type="ECO:0000259" key="10">
    <source>
        <dbReference type="PROSITE" id="PS50157"/>
    </source>
</evidence>
<comment type="subcellular location">
    <subcellularLocation>
        <location evidence="1">Nucleus</location>
    </subcellularLocation>
</comment>